<sequence>MSRSFDTPASQITDAASEELAENRIAARLLLGVAVLLAVVVVAVVIWGLPALTMIGLGATAIVLLLLLAYAAGF</sequence>
<proteinExistence type="predicted"/>
<protein>
    <submittedName>
        <fullName evidence="2">Uncharacterized protein</fullName>
    </submittedName>
</protein>
<reference evidence="3" key="1">
    <citation type="journal article" date="2019" name="Int. J. Syst. Evol. Microbiol.">
        <title>The Global Catalogue of Microorganisms (GCM) 10K type strain sequencing project: providing services to taxonomists for standard genome sequencing and annotation.</title>
        <authorList>
            <consortium name="The Broad Institute Genomics Platform"/>
            <consortium name="The Broad Institute Genome Sequencing Center for Infectious Disease"/>
            <person name="Wu L."/>
            <person name="Ma J."/>
        </authorList>
    </citation>
    <scope>NUCLEOTIDE SEQUENCE [LARGE SCALE GENOMIC DNA]</scope>
    <source>
        <strain evidence="3">CECT 8482</strain>
    </source>
</reference>
<dbReference type="RefSeq" id="WP_377688655.1">
    <property type="nucleotide sequence ID" value="NZ_JBHMDZ010000049.1"/>
</dbReference>
<keyword evidence="1" id="KW-0812">Transmembrane</keyword>
<dbReference type="Proteomes" id="UP001243846">
    <property type="component" value="Unassembled WGS sequence"/>
</dbReference>
<feature type="transmembrane region" description="Helical" evidence="1">
    <location>
        <begin position="55"/>
        <end position="73"/>
    </location>
</feature>
<evidence type="ECO:0000313" key="3">
    <source>
        <dbReference type="Proteomes" id="UP001243846"/>
    </source>
</evidence>
<keyword evidence="1" id="KW-0472">Membrane</keyword>
<dbReference type="EMBL" id="JAUFRC010000001">
    <property type="protein sequence ID" value="MDN3711002.1"/>
    <property type="molecule type" value="Genomic_DNA"/>
</dbReference>
<name>A0ABT8D2Y7_9RHOB</name>
<comment type="caution">
    <text evidence="2">The sequence shown here is derived from an EMBL/GenBank/DDBJ whole genome shotgun (WGS) entry which is preliminary data.</text>
</comment>
<feature type="transmembrane region" description="Helical" evidence="1">
    <location>
        <begin position="29"/>
        <end position="49"/>
    </location>
</feature>
<keyword evidence="1" id="KW-1133">Transmembrane helix</keyword>
<evidence type="ECO:0000256" key="1">
    <source>
        <dbReference type="SAM" id="Phobius"/>
    </source>
</evidence>
<organism evidence="2 3">
    <name type="scientific">Paracoccus cavernae</name>
    <dbReference type="NCBI Taxonomy" id="1571207"/>
    <lineage>
        <taxon>Bacteria</taxon>
        <taxon>Pseudomonadati</taxon>
        <taxon>Pseudomonadota</taxon>
        <taxon>Alphaproteobacteria</taxon>
        <taxon>Rhodobacterales</taxon>
        <taxon>Paracoccaceae</taxon>
        <taxon>Paracoccus</taxon>
    </lineage>
</organism>
<accession>A0ABT8D2Y7</accession>
<keyword evidence="3" id="KW-1185">Reference proteome</keyword>
<evidence type="ECO:0000313" key="2">
    <source>
        <dbReference type="EMBL" id="MDN3711002.1"/>
    </source>
</evidence>
<gene>
    <name evidence="2" type="ORF">QWZ10_02755</name>
</gene>